<keyword evidence="4" id="KW-0479">Metal-binding</keyword>
<dbReference type="InterPro" id="IPR030475">
    <property type="entry name" value="RNR_small_AS"/>
</dbReference>
<dbReference type="RefSeq" id="YP_009227273.1">
    <property type="nucleotide sequence ID" value="NC_029132.1"/>
</dbReference>
<evidence type="ECO:0000313" key="8">
    <source>
        <dbReference type="EMBL" id="AMB17037.1"/>
    </source>
</evidence>
<feature type="transmembrane region" description="Helical" evidence="7">
    <location>
        <begin position="169"/>
        <end position="190"/>
    </location>
</feature>
<keyword evidence="7" id="KW-0812">Transmembrane</keyword>
<dbReference type="InterPro" id="IPR009078">
    <property type="entry name" value="Ferritin-like_SF"/>
</dbReference>
<evidence type="ECO:0000256" key="3">
    <source>
        <dbReference type="ARBA" id="ARBA00012274"/>
    </source>
</evidence>
<dbReference type="UniPathway" id="UPA00326"/>
<dbReference type="PANTHER" id="PTHR23409">
    <property type="entry name" value="RIBONUCLEOSIDE-DIPHOSPHATE REDUCTASE SMALL CHAIN"/>
    <property type="match status" value="1"/>
</dbReference>
<dbReference type="SUPFAM" id="SSF47240">
    <property type="entry name" value="Ferritin-like"/>
    <property type="match status" value="1"/>
</dbReference>
<comment type="cofactor">
    <cofactor evidence="1">
        <name>Fe cation</name>
        <dbReference type="ChEBI" id="CHEBI:24875"/>
    </cofactor>
</comment>
<dbReference type="CDD" id="cd01049">
    <property type="entry name" value="RNRR2"/>
    <property type="match status" value="1"/>
</dbReference>
<dbReference type="GO" id="GO:0009263">
    <property type="term" value="P:deoxyribonucleotide biosynthetic process"/>
    <property type="evidence" value="ECO:0007669"/>
    <property type="project" value="InterPro"/>
</dbReference>
<keyword evidence="5" id="KW-0560">Oxidoreductase</keyword>
<dbReference type="InterPro" id="IPR033909">
    <property type="entry name" value="RNR_small"/>
</dbReference>
<evidence type="ECO:0000256" key="4">
    <source>
        <dbReference type="ARBA" id="ARBA00022723"/>
    </source>
</evidence>
<dbReference type="InterPro" id="IPR012348">
    <property type="entry name" value="RNR-like"/>
</dbReference>
<keyword evidence="7" id="KW-0472">Membrane</keyword>
<sequence>MTTKAIKSSSAPTAPRVPDSKGLFKYFYTPQCPEINRLRTLSVANRWLESEFVFVGDEADVLRLSREELDFYRFLFTFLAAADDLVAEELGDLAKCFLQKDIAHYYSEQENIEVVHSRTYSIIQLVLFNNDAEAREKYVLDNIDHPSIRTKVAWINSRVRECDTLPGKLLFMILIEGIFFAASFAAIAFLRTNNLLRVTCQTNDLISRDEAIHTTASCTLYNLHVSDHLKPPPDYITRLFKEAVDIEIRFIRSRAPSDSSILDRTALLAIEDYVRFSADRLLGLINMDPIFNVPAPSPDFPLRLMSVEKHTNFFECRNTAYTGTVTNDL</sequence>
<name>A0A0Y0ABW1_9ALPH</name>
<evidence type="ECO:0000256" key="5">
    <source>
        <dbReference type="ARBA" id="ARBA00023002"/>
    </source>
</evidence>
<evidence type="ECO:0000256" key="7">
    <source>
        <dbReference type="SAM" id="Phobius"/>
    </source>
</evidence>
<comment type="similarity">
    <text evidence="2">Belongs to the ribonucleoside diphosphate reductase small chain family.</text>
</comment>
<organism evidence="8 9">
    <name type="scientific">Macropodid alphaherpesvirus 1</name>
    <dbReference type="NCBI Taxonomy" id="137443"/>
    <lineage>
        <taxon>Viruses</taxon>
        <taxon>Duplodnaviria</taxon>
        <taxon>Heunggongvirae</taxon>
        <taxon>Peploviricota</taxon>
        <taxon>Herviviricetes</taxon>
        <taxon>Herpesvirales</taxon>
        <taxon>Orthoherpesviridae</taxon>
        <taxon>Alphaherpesvirinae</taxon>
        <taxon>Simplexvirus</taxon>
        <taxon>Simplexvirus macropodidalpha1</taxon>
    </lineage>
</organism>
<dbReference type="OrthoDB" id="4477at10239"/>
<evidence type="ECO:0000256" key="6">
    <source>
        <dbReference type="ARBA" id="ARBA00023004"/>
    </source>
</evidence>
<protein>
    <recommendedName>
        <fullName evidence="3">ribonucleoside-diphosphate reductase</fullName>
        <ecNumber evidence="3">1.17.4.1</ecNumber>
    </recommendedName>
</protein>
<evidence type="ECO:0000256" key="2">
    <source>
        <dbReference type="ARBA" id="ARBA00009303"/>
    </source>
</evidence>
<keyword evidence="7" id="KW-1133">Transmembrane helix</keyword>
<dbReference type="InterPro" id="IPR000358">
    <property type="entry name" value="RNR_small_fam"/>
</dbReference>
<proteinExistence type="inferred from homology"/>
<dbReference type="GO" id="GO:0004748">
    <property type="term" value="F:ribonucleoside-diphosphate reductase activity, thioredoxin disulfide as acceptor"/>
    <property type="evidence" value="ECO:0007669"/>
    <property type="project" value="UniProtKB-EC"/>
</dbReference>
<keyword evidence="9" id="KW-1185">Reference proteome</keyword>
<dbReference type="GeneID" id="26828048"/>
<dbReference type="PANTHER" id="PTHR23409:SF18">
    <property type="entry name" value="RIBONUCLEOSIDE-DIPHOSPHATE REDUCTASE SUBUNIT M2"/>
    <property type="match status" value="1"/>
</dbReference>
<dbReference type="KEGG" id="vg:26828048"/>
<keyword evidence="6" id="KW-0408">Iron</keyword>
<evidence type="ECO:0000313" key="9">
    <source>
        <dbReference type="Proteomes" id="UP000169848"/>
    </source>
</evidence>
<dbReference type="Gene3D" id="1.10.620.20">
    <property type="entry name" value="Ribonucleotide Reductase, subunit A"/>
    <property type="match status" value="1"/>
</dbReference>
<gene>
    <name evidence="8" type="primary">UL40</name>
</gene>
<dbReference type="PROSITE" id="PS00368">
    <property type="entry name" value="RIBORED_SMALL"/>
    <property type="match status" value="1"/>
</dbReference>
<dbReference type="EC" id="1.17.4.1" evidence="3"/>
<accession>A0A0Y0ABW1</accession>
<dbReference type="GO" id="GO:0046872">
    <property type="term" value="F:metal ion binding"/>
    <property type="evidence" value="ECO:0007669"/>
    <property type="project" value="UniProtKB-KW"/>
</dbReference>
<dbReference type="EMBL" id="KT594769">
    <property type="protein sequence ID" value="AMB17037.1"/>
    <property type="molecule type" value="Genomic_DNA"/>
</dbReference>
<reference evidence="8 9" key="1">
    <citation type="journal article" date="2016" name="BMC Genomics">
        <title>The first genome sequence of a metatherian herpesvirus: Macropodid herpesvirus 1.</title>
        <authorList>
            <person name="Vaz P.K."/>
            <person name="Mahony T.J."/>
            <person name="Hartley C.A."/>
            <person name="Fowler E.V."/>
            <person name="Ficorilli N."/>
            <person name="Lee S.W."/>
            <person name="Gilkerson J.R."/>
            <person name="Browning G.F."/>
            <person name="Devlin J.M."/>
        </authorList>
    </citation>
    <scope>NUCLEOTIDE SEQUENCE [LARGE SCALE GENOMIC DNA]</scope>
    <source>
        <strain evidence="8">MaHV1.3076/08</strain>
    </source>
</reference>
<dbReference type="Pfam" id="PF00268">
    <property type="entry name" value="Ribonuc_red_sm"/>
    <property type="match status" value="1"/>
</dbReference>
<dbReference type="Proteomes" id="UP000169848">
    <property type="component" value="Segment"/>
</dbReference>
<evidence type="ECO:0000256" key="1">
    <source>
        <dbReference type="ARBA" id="ARBA00001962"/>
    </source>
</evidence>